<feature type="region of interest" description="Disordered" evidence="1">
    <location>
        <begin position="179"/>
        <end position="252"/>
    </location>
</feature>
<keyword evidence="3" id="KW-1185">Reference proteome</keyword>
<feature type="compositionally biased region" description="Basic and acidic residues" evidence="1">
    <location>
        <begin position="375"/>
        <end position="384"/>
    </location>
</feature>
<feature type="compositionally biased region" description="Acidic residues" evidence="1">
    <location>
        <begin position="111"/>
        <end position="127"/>
    </location>
</feature>
<evidence type="ECO:0000313" key="3">
    <source>
        <dbReference type="Proteomes" id="UP000325902"/>
    </source>
</evidence>
<feature type="region of interest" description="Disordered" evidence="1">
    <location>
        <begin position="585"/>
        <end position="618"/>
    </location>
</feature>
<gene>
    <name evidence="2" type="ORF">DBV05_g10853</name>
</gene>
<feature type="compositionally biased region" description="Gly residues" evidence="1">
    <location>
        <begin position="585"/>
        <end position="594"/>
    </location>
</feature>
<dbReference type="PANTHER" id="PTHR35711:SF1">
    <property type="entry name" value="ECTODERMAL, ISOFORM F"/>
    <property type="match status" value="1"/>
</dbReference>
<dbReference type="PANTHER" id="PTHR35711">
    <property type="entry name" value="EXPRESSED PROTEIN"/>
    <property type="match status" value="1"/>
</dbReference>
<dbReference type="AlphaFoldDB" id="A0A5N5CYP0"/>
<dbReference type="OrthoDB" id="10657558at2759"/>
<accession>A0A5N5CYP0</accession>
<dbReference type="Proteomes" id="UP000325902">
    <property type="component" value="Unassembled WGS sequence"/>
</dbReference>
<evidence type="ECO:0000256" key="1">
    <source>
        <dbReference type="SAM" id="MobiDB-lite"/>
    </source>
</evidence>
<feature type="compositionally biased region" description="Low complexity" evidence="1">
    <location>
        <begin position="229"/>
        <end position="239"/>
    </location>
</feature>
<feature type="compositionally biased region" description="Low complexity" evidence="1">
    <location>
        <begin position="72"/>
        <end position="110"/>
    </location>
</feature>
<proteinExistence type="predicted"/>
<reference evidence="2 3" key="1">
    <citation type="journal article" date="2019" name="Sci. Rep.">
        <title>A multi-omics analysis of the grapevine pathogen Lasiodiplodia theobromae reveals that temperature affects the expression of virulence- and pathogenicity-related genes.</title>
        <authorList>
            <person name="Felix C."/>
            <person name="Meneses R."/>
            <person name="Goncalves M.F.M."/>
            <person name="Tilleman L."/>
            <person name="Duarte A.S."/>
            <person name="Jorrin-Novo J.V."/>
            <person name="Van de Peer Y."/>
            <person name="Deforce D."/>
            <person name="Van Nieuwerburgh F."/>
            <person name="Esteves A.C."/>
            <person name="Alves A."/>
        </authorList>
    </citation>
    <scope>NUCLEOTIDE SEQUENCE [LARGE SCALE GENOMIC DNA]</scope>
    <source>
        <strain evidence="2 3">LA-SOL3</strain>
    </source>
</reference>
<protein>
    <submittedName>
        <fullName evidence="2">Uncharacterized protein</fullName>
    </submittedName>
</protein>
<feature type="compositionally biased region" description="Basic residues" evidence="1">
    <location>
        <begin position="39"/>
        <end position="64"/>
    </location>
</feature>
<name>A0A5N5CYP0_9PEZI</name>
<feature type="region of interest" description="Disordered" evidence="1">
    <location>
        <begin position="362"/>
        <end position="387"/>
    </location>
</feature>
<sequence>MGQALPKHHWHEADRFLVAAQLHVPEEAREAGHAQRQQQQHHQHGQQQQHGHHHHDHHHSRRRHSDSFGLGLTTLTTRPSALSSPSTTSSATSTASTTASSSASPSPSSSDVDDDEGDDDDDDDDSADSTAPPLFTSLPPAEARAITAAHWAHVVQLARGFERVYAGALEAWVCATPPATERPATSSHRRGASRIVRSSSKSSASSGNWTTMKRGRGHVSDGSGGSSGSCGTFGSSGSSSSGGGVGVEDGEGSAEALRAVEQEKMGKNEREGVEEKRSSSHITIGAKRFLRVHAHTERRTDMGSWTAADLIDLATRGGPLRCYRWHSDGVGREGKERSKRQLTEDAAKLGWCGRMVLSNFQESTTAPGGTGAADEAEKAQKDEEGTVDEETGLYSITVRVLTTAIRNRALSAAVPQVNTTTSDPNNQTQSASPHTFLTITPACLLLIKLLTILYPSGPPWSTSATNDYDFEAQTAQPTANIPEETTARNRRVWIAMSLGWAWALQAYLAAHPSQQSSAADHNNDGVDDDHTGLNFLDAEEYLLEDDDDLLDEDDEDEWQAQLEDMSEVDIDDEDVLAALARVQLSGGGSAGGGQRRASLVPSDGDDDDELREESEGEG</sequence>
<comment type="caution">
    <text evidence="2">The sequence shown here is derived from an EMBL/GenBank/DDBJ whole genome shotgun (WGS) entry which is preliminary data.</text>
</comment>
<organism evidence="2 3">
    <name type="scientific">Lasiodiplodia theobromae</name>
    <dbReference type="NCBI Taxonomy" id="45133"/>
    <lineage>
        <taxon>Eukaryota</taxon>
        <taxon>Fungi</taxon>
        <taxon>Dikarya</taxon>
        <taxon>Ascomycota</taxon>
        <taxon>Pezizomycotina</taxon>
        <taxon>Dothideomycetes</taxon>
        <taxon>Dothideomycetes incertae sedis</taxon>
        <taxon>Botryosphaeriales</taxon>
        <taxon>Botryosphaeriaceae</taxon>
        <taxon>Lasiodiplodia</taxon>
    </lineage>
</organism>
<evidence type="ECO:0000313" key="2">
    <source>
        <dbReference type="EMBL" id="KAB2570489.1"/>
    </source>
</evidence>
<feature type="region of interest" description="Disordered" evidence="1">
    <location>
        <begin position="27"/>
        <end position="138"/>
    </location>
</feature>
<dbReference type="EMBL" id="VCHE01000135">
    <property type="protein sequence ID" value="KAB2570489.1"/>
    <property type="molecule type" value="Genomic_DNA"/>
</dbReference>
<feature type="compositionally biased region" description="Acidic residues" evidence="1">
    <location>
        <begin position="603"/>
        <end position="618"/>
    </location>
</feature>